<gene>
    <name evidence="5" type="ORF">MNBD_NITROSPINAE01-390</name>
</gene>
<dbReference type="InterPro" id="IPR039315">
    <property type="entry name" value="CheW"/>
</dbReference>
<dbReference type="GO" id="GO:0007165">
    <property type="term" value="P:signal transduction"/>
    <property type="evidence" value="ECO:0007669"/>
    <property type="project" value="InterPro"/>
</dbReference>
<dbReference type="SUPFAM" id="SSF50341">
    <property type="entry name" value="CheW-like"/>
    <property type="match status" value="1"/>
</dbReference>
<evidence type="ECO:0000256" key="2">
    <source>
        <dbReference type="ARBA" id="ARBA00022490"/>
    </source>
</evidence>
<keyword evidence="3" id="KW-0145">Chemotaxis</keyword>
<dbReference type="PANTHER" id="PTHR22617">
    <property type="entry name" value="CHEMOTAXIS SENSOR HISTIDINE KINASE-RELATED"/>
    <property type="match status" value="1"/>
</dbReference>
<dbReference type="PANTHER" id="PTHR22617:SF41">
    <property type="entry name" value="CHEMOTAXIS SIGNAL TRANSDUCTION SYSTEM ADAPTOR PROTEIN CHEW"/>
    <property type="match status" value="1"/>
</dbReference>
<dbReference type="AlphaFoldDB" id="A0A3B1BJ67"/>
<evidence type="ECO:0000259" key="4">
    <source>
        <dbReference type="PROSITE" id="PS50851"/>
    </source>
</evidence>
<dbReference type="Pfam" id="PF01584">
    <property type="entry name" value="CheW"/>
    <property type="match status" value="1"/>
</dbReference>
<dbReference type="FunFam" id="2.40.50.180:FF:000002">
    <property type="entry name" value="Chemotaxis protein CheW"/>
    <property type="match status" value="1"/>
</dbReference>
<proteinExistence type="predicted"/>
<sequence length="179" mass="19487">MNEAIEAKNDADAAMERNQEGKYLSFVLGDEEYGIKILSVREIISVIEITAIPNVPAYVKGVINLRGNVIPVVDLRLKFGMSEKEYGKETCTIVVNMADRLMGIIVDTVSEVLDIHDKDIGAPPSFGSSVNTNFILGMGKIKDTVVVLLDIGQVLQSEDLVIIQSSVGTLKSMEESDNV</sequence>
<reference evidence="5" key="1">
    <citation type="submission" date="2018-06" db="EMBL/GenBank/DDBJ databases">
        <authorList>
            <person name="Zhirakovskaya E."/>
        </authorList>
    </citation>
    <scope>NUCLEOTIDE SEQUENCE</scope>
</reference>
<evidence type="ECO:0000256" key="1">
    <source>
        <dbReference type="ARBA" id="ARBA00004496"/>
    </source>
</evidence>
<dbReference type="EMBL" id="UOGC01000069">
    <property type="protein sequence ID" value="VAX18376.1"/>
    <property type="molecule type" value="Genomic_DNA"/>
</dbReference>
<dbReference type="Gene3D" id="2.40.50.180">
    <property type="entry name" value="CheA-289, Domain 4"/>
    <property type="match status" value="1"/>
</dbReference>
<accession>A0A3B1BJ67</accession>
<dbReference type="Gene3D" id="2.30.30.40">
    <property type="entry name" value="SH3 Domains"/>
    <property type="match status" value="1"/>
</dbReference>
<organism evidence="5">
    <name type="scientific">hydrothermal vent metagenome</name>
    <dbReference type="NCBI Taxonomy" id="652676"/>
    <lineage>
        <taxon>unclassified sequences</taxon>
        <taxon>metagenomes</taxon>
        <taxon>ecological metagenomes</taxon>
    </lineage>
</organism>
<feature type="domain" description="CheW-like" evidence="4">
    <location>
        <begin position="20"/>
        <end position="160"/>
    </location>
</feature>
<dbReference type="CDD" id="cd00732">
    <property type="entry name" value="CheW"/>
    <property type="match status" value="1"/>
</dbReference>
<dbReference type="SMART" id="SM00260">
    <property type="entry name" value="CheW"/>
    <property type="match status" value="1"/>
</dbReference>
<comment type="subcellular location">
    <subcellularLocation>
        <location evidence="1">Cytoplasm</location>
    </subcellularLocation>
</comment>
<dbReference type="GO" id="GO:0005829">
    <property type="term" value="C:cytosol"/>
    <property type="evidence" value="ECO:0007669"/>
    <property type="project" value="TreeGrafter"/>
</dbReference>
<protein>
    <submittedName>
        <fullName evidence="5">Positive regulator of CheA protein activity (CheW)</fullName>
    </submittedName>
</protein>
<evidence type="ECO:0000313" key="5">
    <source>
        <dbReference type="EMBL" id="VAX18376.1"/>
    </source>
</evidence>
<name>A0A3B1BJ67_9ZZZZ</name>
<dbReference type="InterPro" id="IPR002545">
    <property type="entry name" value="CheW-lke_dom"/>
</dbReference>
<keyword evidence="2" id="KW-0963">Cytoplasm</keyword>
<evidence type="ECO:0000256" key="3">
    <source>
        <dbReference type="ARBA" id="ARBA00022500"/>
    </source>
</evidence>
<dbReference type="InterPro" id="IPR036061">
    <property type="entry name" value="CheW-like_dom_sf"/>
</dbReference>
<dbReference type="GO" id="GO:0006935">
    <property type="term" value="P:chemotaxis"/>
    <property type="evidence" value="ECO:0007669"/>
    <property type="project" value="UniProtKB-KW"/>
</dbReference>
<dbReference type="PROSITE" id="PS50851">
    <property type="entry name" value="CHEW"/>
    <property type="match status" value="1"/>
</dbReference>